<dbReference type="GO" id="GO:0031262">
    <property type="term" value="C:Ndc80 complex"/>
    <property type="evidence" value="ECO:0007669"/>
    <property type="project" value="InterPro"/>
</dbReference>
<evidence type="ECO:0000256" key="1">
    <source>
        <dbReference type="SAM" id="Coils"/>
    </source>
</evidence>
<dbReference type="GO" id="GO:0051315">
    <property type="term" value="P:attachment of mitotic spindle microtubules to kinetochore"/>
    <property type="evidence" value="ECO:0007669"/>
    <property type="project" value="InterPro"/>
</dbReference>
<name>A0A0J8AY24_BETVV</name>
<keyword evidence="1" id="KW-0175">Coiled coil</keyword>
<feature type="coiled-coil region" evidence="1">
    <location>
        <begin position="16"/>
        <end position="154"/>
    </location>
</feature>
<feature type="non-terminal residue" evidence="2">
    <location>
        <position position="1"/>
    </location>
</feature>
<dbReference type="Gene3D" id="1.10.287.1490">
    <property type="match status" value="1"/>
</dbReference>
<dbReference type="Proteomes" id="UP000035740">
    <property type="component" value="Unassembled WGS sequence"/>
</dbReference>
<evidence type="ECO:0000313" key="2">
    <source>
        <dbReference type="EMBL" id="KMS93734.1"/>
    </source>
</evidence>
<sequence>FSFMETGLANQFKERNAQIHDESEEFRRDIQEVKQEILMLQTSRSDLAEAQERRRSLAIDVAKYEKLRDELHEYKARLTNERITLEEEVAGANSKISEAKAELSHLQDQLDKQEMSPADVARIQNEQKSLQQNLDKLQNECEEVSQKSWSAETNLARIQSELTRVAEEYNEICVRVGLLPLN</sequence>
<dbReference type="InterPro" id="IPR005550">
    <property type="entry name" value="Kinetochore_Ndc80"/>
</dbReference>
<dbReference type="PANTHER" id="PTHR10643">
    <property type="entry name" value="KINETOCHORE PROTEIN NDC80"/>
    <property type="match status" value="1"/>
</dbReference>
<keyword evidence="3" id="KW-1185">Reference proteome</keyword>
<reference evidence="2 3" key="1">
    <citation type="journal article" date="2014" name="Nature">
        <title>The genome of the recently domesticated crop plant sugar beet (Beta vulgaris).</title>
        <authorList>
            <person name="Dohm J.C."/>
            <person name="Minoche A.E."/>
            <person name="Holtgrawe D."/>
            <person name="Capella-Gutierrez S."/>
            <person name="Zakrzewski F."/>
            <person name="Tafer H."/>
            <person name="Rupp O."/>
            <person name="Sorensen T.R."/>
            <person name="Stracke R."/>
            <person name="Reinhardt R."/>
            <person name="Goesmann A."/>
            <person name="Kraft T."/>
            <person name="Schulz B."/>
            <person name="Stadler P.F."/>
            <person name="Schmidt T."/>
            <person name="Gabaldon T."/>
            <person name="Lehrach H."/>
            <person name="Weisshaar B."/>
            <person name="Himmelbauer H."/>
        </authorList>
    </citation>
    <scope>NUCLEOTIDE SEQUENCE [LARGE SCALE GENOMIC DNA]</scope>
    <source>
        <tissue evidence="2">Taproot</tissue>
    </source>
</reference>
<organism evidence="2 3">
    <name type="scientific">Beta vulgaris subsp. vulgaris</name>
    <name type="common">Beet</name>
    <dbReference type="NCBI Taxonomy" id="3555"/>
    <lineage>
        <taxon>Eukaryota</taxon>
        <taxon>Viridiplantae</taxon>
        <taxon>Streptophyta</taxon>
        <taxon>Embryophyta</taxon>
        <taxon>Tracheophyta</taxon>
        <taxon>Spermatophyta</taxon>
        <taxon>Magnoliopsida</taxon>
        <taxon>eudicotyledons</taxon>
        <taxon>Gunneridae</taxon>
        <taxon>Pentapetalae</taxon>
        <taxon>Caryophyllales</taxon>
        <taxon>Chenopodiaceae</taxon>
        <taxon>Betoideae</taxon>
        <taxon>Beta</taxon>
    </lineage>
</organism>
<accession>A0A0J8AY24</accession>
<dbReference type="AlphaFoldDB" id="A0A0J8AY24"/>
<proteinExistence type="predicted"/>
<dbReference type="OrthoDB" id="7459479at2759"/>
<feature type="non-terminal residue" evidence="2">
    <location>
        <position position="182"/>
    </location>
</feature>
<evidence type="ECO:0000313" key="3">
    <source>
        <dbReference type="Proteomes" id="UP000035740"/>
    </source>
</evidence>
<dbReference type="EMBL" id="KQ099546">
    <property type="protein sequence ID" value="KMS93734.1"/>
    <property type="molecule type" value="Genomic_DNA"/>
</dbReference>
<dbReference type="PANTHER" id="PTHR10643:SF2">
    <property type="entry name" value="KINETOCHORE PROTEIN NDC80 HOMOLOG"/>
    <property type="match status" value="1"/>
</dbReference>
<protein>
    <submittedName>
        <fullName evidence="2">Uncharacterized protein</fullName>
    </submittedName>
</protein>
<dbReference type="Gramene" id="KMS93734">
    <property type="protein sequence ID" value="KMS93734"/>
    <property type="gene ID" value="BVRB_028500"/>
</dbReference>
<gene>
    <name evidence="2" type="ORF">BVRB_028500</name>
</gene>